<feature type="domain" description="FATC" evidence="37">
    <location>
        <begin position="2630"/>
        <end position="2662"/>
    </location>
</feature>
<evidence type="ECO:0000256" key="10">
    <source>
        <dbReference type="ARBA" id="ARBA00022527"/>
    </source>
</evidence>
<keyword evidence="13" id="KW-0808">Transferase</keyword>
<feature type="transmembrane region" description="Helical" evidence="33">
    <location>
        <begin position="2973"/>
        <end position="2991"/>
    </location>
</feature>
<dbReference type="Gene3D" id="1.25.10.10">
    <property type="entry name" value="Leucine-rich Repeat Variant"/>
    <property type="match status" value="1"/>
</dbReference>
<feature type="transmembrane region" description="Helical" evidence="33">
    <location>
        <begin position="3107"/>
        <end position="3128"/>
    </location>
</feature>
<dbReference type="GO" id="GO:0000139">
    <property type="term" value="C:Golgi membrane"/>
    <property type="evidence" value="ECO:0007669"/>
    <property type="project" value="UniProtKB-SubCell"/>
</dbReference>
<keyword evidence="21 33" id="KW-1133">Transmembrane helix</keyword>
<keyword evidence="25 33" id="KW-0472">Membrane</keyword>
<dbReference type="GO" id="GO:0005789">
    <property type="term" value="C:endoplasmic reticulum membrane"/>
    <property type="evidence" value="ECO:0007669"/>
    <property type="project" value="UniProtKB-SubCell"/>
</dbReference>
<evidence type="ECO:0000256" key="18">
    <source>
        <dbReference type="ARBA" id="ARBA00022777"/>
    </source>
</evidence>
<evidence type="ECO:0000256" key="9">
    <source>
        <dbReference type="ARBA" id="ARBA00019541"/>
    </source>
</evidence>
<dbReference type="Pfam" id="PF24006">
    <property type="entry name" value="SCAP_N"/>
    <property type="match status" value="1"/>
</dbReference>
<feature type="region of interest" description="Disordered" evidence="32">
    <location>
        <begin position="3529"/>
        <end position="3562"/>
    </location>
</feature>
<evidence type="ECO:0000259" key="37">
    <source>
        <dbReference type="PROSITE" id="PS51190"/>
    </source>
</evidence>
<dbReference type="InterPro" id="IPR003151">
    <property type="entry name" value="PIK-rel_kinase_FAT"/>
</dbReference>
<evidence type="ECO:0000256" key="30">
    <source>
        <dbReference type="ARBA" id="ARBA00023242"/>
    </source>
</evidence>
<keyword evidence="12" id="KW-0853">WD repeat</keyword>
<dbReference type="CDD" id="cd00892">
    <property type="entry name" value="PIKKc_ATR"/>
    <property type="match status" value="1"/>
</dbReference>
<dbReference type="GO" id="GO:0005524">
    <property type="term" value="F:ATP binding"/>
    <property type="evidence" value="ECO:0007669"/>
    <property type="project" value="UniProtKB-KW"/>
</dbReference>
<feature type="transmembrane region" description="Helical" evidence="33">
    <location>
        <begin position="3037"/>
        <end position="3057"/>
    </location>
</feature>
<feature type="compositionally biased region" description="Gly residues" evidence="32">
    <location>
        <begin position="3717"/>
        <end position="3728"/>
    </location>
</feature>
<dbReference type="InterPro" id="IPR001680">
    <property type="entry name" value="WD40_rpt"/>
</dbReference>
<dbReference type="Proteomes" id="UP001292094">
    <property type="component" value="Unassembled WGS sequence"/>
</dbReference>
<dbReference type="Pfam" id="PF00454">
    <property type="entry name" value="PI3_PI4_kinase"/>
    <property type="match status" value="1"/>
</dbReference>
<evidence type="ECO:0000256" key="17">
    <source>
        <dbReference type="ARBA" id="ARBA00022763"/>
    </source>
</evidence>
<dbReference type="EMBL" id="JAWZYT010002266">
    <property type="protein sequence ID" value="KAK4305499.1"/>
    <property type="molecule type" value="Genomic_DNA"/>
</dbReference>
<dbReference type="SUPFAM" id="SSF50978">
    <property type="entry name" value="WD40 repeat-like"/>
    <property type="match status" value="1"/>
</dbReference>
<keyword evidence="28" id="KW-0234">DNA repair</keyword>
<evidence type="ECO:0000256" key="2">
    <source>
        <dbReference type="ARBA" id="ARBA00004419"/>
    </source>
</evidence>
<name>A0AAE1PBP1_9EUCA</name>
<evidence type="ECO:0000256" key="3">
    <source>
        <dbReference type="ARBA" id="ARBA00004477"/>
    </source>
</evidence>
<keyword evidence="14 33" id="KW-0812">Transmembrane</keyword>
<feature type="region of interest" description="Disordered" evidence="32">
    <location>
        <begin position="3184"/>
        <end position="3214"/>
    </location>
</feature>
<dbReference type="GO" id="GO:0005776">
    <property type="term" value="C:autophagosome"/>
    <property type="evidence" value="ECO:0007669"/>
    <property type="project" value="UniProtKB-SubCell"/>
</dbReference>
<feature type="compositionally biased region" description="Polar residues" evidence="32">
    <location>
        <begin position="3681"/>
        <end position="3695"/>
    </location>
</feature>
<feature type="region of interest" description="Disordered" evidence="32">
    <location>
        <begin position="413"/>
        <end position="433"/>
    </location>
</feature>
<dbReference type="GO" id="GO:0032934">
    <property type="term" value="F:sterol binding"/>
    <property type="evidence" value="ECO:0007669"/>
    <property type="project" value="InterPro"/>
</dbReference>
<keyword evidence="10" id="KW-0723">Serine/threonine-protein kinase</keyword>
<evidence type="ECO:0000256" key="24">
    <source>
        <dbReference type="ARBA" id="ARBA00023121"/>
    </source>
</evidence>
<evidence type="ECO:0000259" key="35">
    <source>
        <dbReference type="PROSITE" id="PS50290"/>
    </source>
</evidence>
<evidence type="ECO:0000256" key="6">
    <source>
        <dbReference type="ARBA" id="ARBA00007410"/>
    </source>
</evidence>
<dbReference type="Pfam" id="PF23593">
    <property type="entry name" value="HEAT_ATR"/>
    <property type="match status" value="1"/>
</dbReference>
<accession>A0AAE1PBP1</accession>
<feature type="region of interest" description="Disordered" evidence="32">
    <location>
        <begin position="3662"/>
        <end position="3729"/>
    </location>
</feature>
<dbReference type="GO" id="GO:0008203">
    <property type="term" value="P:cholesterol metabolic process"/>
    <property type="evidence" value="ECO:0007669"/>
    <property type="project" value="UniProtKB-KW"/>
</dbReference>
<evidence type="ECO:0000256" key="28">
    <source>
        <dbReference type="ARBA" id="ARBA00023204"/>
    </source>
</evidence>
<feature type="domain" description="SSD" evidence="34">
    <location>
        <begin position="2971"/>
        <end position="3130"/>
    </location>
</feature>
<keyword evidence="19" id="KW-0256">Endoplasmic reticulum</keyword>
<feature type="domain" description="FAT" evidence="36">
    <location>
        <begin position="1622"/>
        <end position="2209"/>
    </location>
</feature>
<dbReference type="InterPro" id="IPR003152">
    <property type="entry name" value="FATC_dom"/>
</dbReference>
<feature type="region of interest" description="Disordered" evidence="32">
    <location>
        <begin position="1076"/>
        <end position="1096"/>
    </location>
</feature>
<evidence type="ECO:0000256" key="16">
    <source>
        <dbReference type="ARBA" id="ARBA00022741"/>
    </source>
</evidence>
<evidence type="ECO:0000256" key="27">
    <source>
        <dbReference type="ARBA" id="ARBA00023180"/>
    </source>
</evidence>
<dbReference type="SMART" id="SM01343">
    <property type="entry name" value="FATC"/>
    <property type="match status" value="1"/>
</dbReference>
<keyword evidence="11" id="KW-0153">Cholesterol metabolism</keyword>
<dbReference type="InterPro" id="IPR036322">
    <property type="entry name" value="WD40_repeat_dom_sf"/>
</dbReference>
<keyword evidence="24" id="KW-0446">Lipid-binding</keyword>
<dbReference type="InterPro" id="IPR018936">
    <property type="entry name" value="PI3/4_kinase_CS"/>
</dbReference>
<evidence type="ECO:0000256" key="15">
    <source>
        <dbReference type="ARBA" id="ARBA00022737"/>
    </source>
</evidence>
<dbReference type="EC" id="2.7.11.1" evidence="8"/>
<dbReference type="GO" id="GO:0005634">
    <property type="term" value="C:nucleus"/>
    <property type="evidence" value="ECO:0007669"/>
    <property type="project" value="UniProtKB-SubCell"/>
</dbReference>
<comment type="function">
    <text evidence="31">Escort protein required for cholesterol as well as lipid homeostasis. Regulates export of the SCAP-SREBP complex from the endoplasmic reticulum to the Golgi upon low cholesterol, thereby regulating the processing of sterol regulatory element-binding proteins (SREBPs) SREBF1/SREBP1 and SREBF2/SREBP2. At high sterol concentrations, formation of a ternary complex with INSIG (INSIG1 or INSIG2) leads to mask the ER export signal in SCAP, promoting retention of the complex in the endoplasmic reticulum. Low sterol concentrations trigger release of INSIG, a conformational change in the SSD domain of SCAP, unmasking of the ER export signal, promoting recruitment into COPII-coated vesicles and transport of the SCAP-SREBP to the Golgi: in the Golgi, SREBPs are then processed, releasing the transcription factor fragment of SREBPs from the membrane, its import into the nucleus and up-regulation of LDLR, INSIG1 and the mevalonate pathway. Binds cholesterol via its SSD domain.</text>
</comment>
<keyword evidence="17" id="KW-0227">DNA damage</keyword>
<dbReference type="InterPro" id="IPR057041">
    <property type="entry name" value="SCAP_N"/>
</dbReference>
<dbReference type="Pfam" id="PF02259">
    <property type="entry name" value="FAT"/>
    <property type="match status" value="1"/>
</dbReference>
<evidence type="ECO:0000256" key="25">
    <source>
        <dbReference type="ARBA" id="ARBA00023136"/>
    </source>
</evidence>
<feature type="compositionally biased region" description="Polar residues" evidence="32">
    <location>
        <begin position="3297"/>
        <end position="3310"/>
    </location>
</feature>
<dbReference type="PANTHER" id="PTHR46378:SF1">
    <property type="entry name" value="STEROL REGULATORY ELEMENT-BINDING PROTEIN CLEAVAGE-ACTIVATING PROTEIN"/>
    <property type="match status" value="1"/>
</dbReference>
<evidence type="ECO:0000256" key="31">
    <source>
        <dbReference type="ARBA" id="ARBA00045958"/>
    </source>
</evidence>
<dbReference type="GO" id="GO:0006281">
    <property type="term" value="P:DNA repair"/>
    <property type="evidence" value="ECO:0007669"/>
    <property type="project" value="UniProtKB-KW"/>
</dbReference>
<keyword evidence="39" id="KW-1185">Reference proteome</keyword>
<evidence type="ECO:0000313" key="39">
    <source>
        <dbReference type="Proteomes" id="UP001292094"/>
    </source>
</evidence>
<dbReference type="SMART" id="SM00320">
    <property type="entry name" value="WD40"/>
    <property type="match status" value="6"/>
</dbReference>
<dbReference type="FunFam" id="3.30.1010.10:FF:000011">
    <property type="entry name" value="serine/threonine-protein kinase ATR"/>
    <property type="match status" value="1"/>
</dbReference>
<dbReference type="Gene3D" id="3.30.1010.10">
    <property type="entry name" value="Phosphatidylinositol 3-kinase Catalytic Subunit, Chain A, domain 4"/>
    <property type="match status" value="1"/>
</dbReference>
<evidence type="ECO:0000256" key="23">
    <source>
        <dbReference type="ARBA" id="ARBA00023098"/>
    </source>
</evidence>
<dbReference type="InterPro" id="IPR057042">
    <property type="entry name" value="Beta-prop_SCAP"/>
</dbReference>
<keyword evidence="26" id="KW-1207">Sterol metabolism</keyword>
<evidence type="ECO:0000259" key="34">
    <source>
        <dbReference type="PROSITE" id="PS50156"/>
    </source>
</evidence>
<feature type="compositionally biased region" description="Basic and acidic residues" evidence="32">
    <location>
        <begin position="3530"/>
        <end position="3548"/>
    </location>
</feature>
<dbReference type="GO" id="GO:0032933">
    <property type="term" value="P:SREBP signaling pathway"/>
    <property type="evidence" value="ECO:0007669"/>
    <property type="project" value="InterPro"/>
</dbReference>
<dbReference type="InterPro" id="IPR011989">
    <property type="entry name" value="ARM-like"/>
</dbReference>
<comment type="subcellular location">
    <subcellularLocation>
        <location evidence="4">Cytoplasmic vesicle</location>
        <location evidence="4">COPII-coated vesicle membrane</location>
        <topology evidence="4">Multi-pass membrane protein</topology>
    </subcellularLocation>
    <subcellularLocation>
        <location evidence="2">Cytoplasmic vesicle</location>
        <location evidence="2">Autophagosome</location>
    </subcellularLocation>
    <subcellularLocation>
        <location evidence="3">Endoplasmic reticulum membrane</location>
        <topology evidence="3">Multi-pass membrane protein</topology>
    </subcellularLocation>
    <subcellularLocation>
        <location evidence="5">Golgi apparatus membrane</location>
        <topology evidence="5">Multi-pass membrane protein</topology>
    </subcellularLocation>
    <subcellularLocation>
        <location evidence="1">Nucleus</location>
    </subcellularLocation>
</comment>
<dbReference type="PROSITE" id="PS50156">
    <property type="entry name" value="SSD"/>
    <property type="match status" value="1"/>
</dbReference>
<evidence type="ECO:0000256" key="13">
    <source>
        <dbReference type="ARBA" id="ARBA00022679"/>
    </source>
</evidence>
<dbReference type="PROSITE" id="PS50290">
    <property type="entry name" value="PI3_4_KINASE_3"/>
    <property type="match status" value="1"/>
</dbReference>
<dbReference type="SMART" id="SM00802">
    <property type="entry name" value="UME"/>
    <property type="match status" value="1"/>
</dbReference>
<dbReference type="InterPro" id="IPR057564">
    <property type="entry name" value="HEAT_ATR"/>
</dbReference>
<dbReference type="PROSITE" id="PS51189">
    <property type="entry name" value="FAT"/>
    <property type="match status" value="1"/>
</dbReference>
<sequence>MTDDRSNTNQNTALRDKFVSVVGPVFAGGDEGNILTLLTSLANVCRHDEGLLVTPTDVENNETNATTNKATEFTCWLLAELITVNGSKMVCEANINLQVTIMRLLATRSPQLFVNLMRDYVTIGLEGIEVLFGKPVVSCQCFSSVIDKESAHPRPRIIEFTDNPQLDHALTNIIMVIGDLKDDLFHLRVLHDKMWLLSISCLEAGDDVLKAASLSAISSLMDACGLPVSVERVDYLIQCVAAAVLLVLETTDPHNTGADCDGGHGTNGIDSDRDKVSDGAGSSSQNTRADRKKEEGDGSVTALNHLEVNLCSVLSGVQQYLPQLSQCIREDLLAMLTKALTPPSQLEKIPDVLRKPVLQCFSLLHDSLASTPHKTDDASILQKFVKHNLLTPEVVSVLLAPLVQKEVMGALSATADSHHQTTSRSHSRKRRFSETEPSALKVVNLSRWWKDALDMLSEAFCKWCDSGGGSVGMEVEVRAATEVVAIVRTVATAAATSSVSRAQTSLQFFPDAWLTTATDSLLTVITMSKDISLVLHLLDLFWGLIWTCSIIEPGSSACHLAHTWLALATLPWMVTEVKLMDLKLVNARQFTHWSAKLKWNEDVRVKSKSIRVIAVLPGNVAPRWRCQVVRAALSEREAQVMPQIATCFPLMVQQVGSGGGQQLVGEVVGAVINSPDTATVRAAAHSFRQLLCALLHLTSLRIDKCKENENTPISLHCTVCNDPLSSSKTADLQRVDPTLVSRFLELLRLSNDAVVVVAVVESLPAVVNHSTTNTHVINQYLFLLSHPDKSVVSALARNIGILVCPPGQPPPSQDSKNLIVSKEGEAILLHLNDIVKEYNPNDFTTTKTVLAVLEVLHHLVKRPLYGLTGGVLVLLVRCLVIQDRTALAQAHLTIHALASTLHITLRDLYTRHRHSLAQVLCEIMNPGEVAALLNHVAEVFQWPINTSNNNRNGVNNKLRLFARSQLQHLLPVLATRASIEAKPVLLQELAASCGHGLRDILIDHFQHILAHLVFHHTKKEQEAVLKFIAATTDIHIQYIRRCSVQNQVNELVLGLHEHRGGVLQEFSHMKTIDPSVEQQSGVSSRRREGNQVDEGVQGREEGLQEIADYLSPRLLGILGFLDSKLVSSSTMYKEKRSALWSLSDLLVLMGKRYISPVSRKILASLKTALKLKDEEFYDIGCHAWTNFLYNLDESTLVGLIEEVVAVMKPLVKKRPEQMAPVLTSVLVETPSVKEFLANMPLLPEDDSLSIINQAILEHQLKVVGGSTEEVLKVLCSIMKGLTHESVEVRVNALHRLHYTLRHNQPAIHLLTTQSDNVHPTISELFSVILSQCREVEEEVQLTVAECLGLLGAIDPTRLYTYISNKEVLNEIHLNIESELFIVQLVTELGRAFLAATDANTQTCASYAMQEVTRLYGIRESGSGEATPIGSQAWEKLPYHLQEIIYPLLTSKYTLSTGNNRSSVTLPSPIFGSDKAKTFQQWLTSWECSLVDLLQGERASQVFSACKPILRRDTTTAIYLLPSILICMLCETSDHQQQITTEVLSVMNQLQEKDKDEAALSIISIEIKQLAVQTVFSALDYLSKWAQKKRQAETQGKKGRAAFVPSTQLHQVMSFLEKIPADILAHTSYKSHAYSRALMHIEAYIKDNPLQVKEHLRFLQCIYVSLDEPDGVAGVAAVRQDEPTLDQQVIQYEATGRLQDALGCYERLCVSQGSEEVYKGLLECYLNLDQPHSVMNITQGLLGTRPELESSLNKYRVEAAWKLGQWEQLEGFLKKGPEEPSWGQGVGQILLSVRARDLSAYHTSLSNLRTQQIISLSAASMEKWAYQRAYPCIIRLHMLTELEEMVSGVLWPNQTSEIRKKLYNASELKTALDCEQQPLTLDELIERWDQRLRVVQTSHRYLEPILSFRRTLLVLSKGWLQESNPSQSSAMANQLERTWLHSARVARKAGHTQQGEWALLGAGISREVFVERAKWHWVKGEQHQAVTTLNHGIDKFFPAWDTYKSNSSESSKEERTACGRAKLQLARYSEESATQEVGTIKQYYRDACEMNRQWEDGHFHLAMYYDRILTSLDVKEKPVEWIHHIVLSFGKSLQYGCKHIYQSMPRMFGLWLEFGTKVSEQEAREGKTKSSRKNSTLETNREKLANLNGSVGAMMDRLPHYMVLTALPQLISRICHSHNDVFIQLCKIIATMLSSFPQQTMWHMIAVSKSSYHMRVVRCIEIFEAAKRMNPELSKFIADATKLADKFLELSNKPVEKGVPQVSLNTLLRALPRLLADPSFSNIMLPLQHQMSATLPTGTSFEDLHTHNPFPRAPVFLSGIQDQVEIMQSLQLPKKITLKGSDGKCYIMMCKPKDDLRKDCRLMEFNNFVNRCLLRDPESRKRDLHIRTYTVVPLNEECGLIEWIENLSGLRQILHRLYRDSGVYMGAAELKQNMCKRDSSLATKKEIFMKKLLPRHPPIFSTWFLRTFPDPQAWVRGRLAYCRTTAVMSMVGYILGLGDRHGENILFDASSGDTVHVDFNCLFNKGETFDWPERVPFRLTHNMVAAMGPTGYEGIYRKACEVTMRVMREEREALMSVLRPFIHDPLVEWSRGDKSAKNTGEINNEKAQMHVNNIEQRLSGQIRTKTRAPSLPLSVEGQVNALIEDSTSIDNLCEMYIVIQEDLITARTTQHRCNSEMAEGGEGGSGGGGGGALPDMVAQCYYRYGLLVATHPKKFILLAISSFLILCTPLWHLPLPGYLPQEYVTPLSNYSVPPPAPEGGIRLDPSPTPTPLWYQGPPRAYIQQIVVKSGVVPWEEGLTVSDSYRGPLSSVFHLAETISNYQLSHNKSVTLGTECLLIEGVVKKVHAAGQVLPHYNCLMLSPADLWARNQYSFLQDPHVLLTVNSLMASYEGETNVADILFGVPSREIGFRRSRNPERVIKFAVTLALKQYNEEFVSGLEKELSSRYPVHQPLHLSREDITHIYFPSRLSLSEFLLIIFYCVLFVSIYFSILKMDMFKSKLGMAISVQSTLIASLCICVGVCAYFGLRPLHSKGKFVYPVLAGLIGFENSMALIRSVLSTPSHLDIKIRMAQGLAREGWTITKYFLTMITIVTVSFFLFIPLVQEFCIYGSVVLLCDLYMQLIFLTAVLSIDLHRYEDSEGQKKQSLASGGPFSVNPLFRYQHHSPNPNVRIHVNNPEQAETLVPNLHRRNAPSESSVKCNGRDRVAHPQTKPQSSEIMPKRLRVAYFLAKKRMFQRMFMCVFVGWIAFMVYSSGLIEHFSEPGSDLHRPKDLPSVIFSLTNRSSYIFQSEMSLPASQSISQAHPPNSASSPVPHPPSTTNTSKEDSGLKQLKHRTRSILRKLPNSHWPTLFSYYNISLTGHYLSILPPILLSLPVTPEDALSVHNPSDRNSGPWLQDMSRQDPESIDEEGESAFVPSSSGELLLTAVLVIPAVLFLVYATVALYHCVCSRNYAEWRASWWGSGKDGARDETSQIIGDALPLVLAGHPHDVECMCTDGALLVSSCLAGVIRVWDPTTGECVANINRCSPTKTEHRTISPDNGEEPHSDYESGSPRSQPGDYGYFRRSVTEADRSLCSGHCLDECDRDNSDGENVGDTGAELSMRRQHRCSTSSDLFHSFPDLSPAIDLHFRSHSAESTQGGGHFTHFDKLYEEHRRLLKEEEEYRQRRGRKTSDCVDHSGAKNMTRSTSYTENISGNHRHSRNLSAGNISLGHLTGNGASGEGEGGGSPVGEEVPPIWCLECQDALVVVGCGSGRVEVWDIYSCLLKCVYDEGARAGVTSLRMSGSRLMVARLTGGVDMLRIEPANPLSHPVQEPPHIFKPGHSRGGSRDLNNSGWVTYGYEDPLRLVRYAAVKAHQQPITIMTGDHTRLVTGSHDHTLKVFSMMDGSALFTLHGHCGPITSVFMDGSLGTLGSEGAVAVDLGVGAIIGSGSQDGMLCVWDVYTGACVYSVQAHDGIITTLTCTTSYILSLGGDDKLCVWERFQGHLLNTLQMTQMYCSSMVMLTNKLLITSRQGSLTVWDITSGMPVRIVRLGDRDDSVFIRHLMPVADTIVCDYGNQLRVVKLPVAEKLE</sequence>
<evidence type="ECO:0000256" key="4">
    <source>
        <dbReference type="ARBA" id="ARBA00004557"/>
    </source>
</evidence>
<dbReference type="Pfam" id="PF25030">
    <property type="entry name" value="M-HEAT_ATR"/>
    <property type="match status" value="1"/>
</dbReference>
<keyword evidence="29" id="KW-0753">Steroid metabolism</keyword>
<evidence type="ECO:0000259" key="36">
    <source>
        <dbReference type="PROSITE" id="PS51189"/>
    </source>
</evidence>
<dbReference type="GO" id="GO:0012507">
    <property type="term" value="C:ER to Golgi transport vesicle membrane"/>
    <property type="evidence" value="ECO:0007669"/>
    <property type="project" value="UniProtKB-SubCell"/>
</dbReference>
<dbReference type="InterPro" id="IPR015943">
    <property type="entry name" value="WD40/YVTN_repeat-like_dom_sf"/>
</dbReference>
<keyword evidence="22" id="KW-0333">Golgi apparatus</keyword>
<keyword evidence="18" id="KW-0418">Kinase</keyword>
<feature type="region of interest" description="Disordered" evidence="32">
    <location>
        <begin position="256"/>
        <end position="297"/>
    </location>
</feature>
<dbReference type="InterPro" id="IPR000731">
    <property type="entry name" value="SSD"/>
</dbReference>
<keyword evidence="15" id="KW-0677">Repeat</keyword>
<feature type="transmembrane region" description="Helical" evidence="33">
    <location>
        <begin position="3237"/>
        <end position="3256"/>
    </location>
</feature>
<evidence type="ECO:0000256" key="1">
    <source>
        <dbReference type="ARBA" id="ARBA00004123"/>
    </source>
</evidence>
<evidence type="ECO:0000256" key="7">
    <source>
        <dbReference type="ARBA" id="ARBA00010769"/>
    </source>
</evidence>
<dbReference type="SUPFAM" id="SSF56112">
    <property type="entry name" value="Protein kinase-like (PK-like)"/>
    <property type="match status" value="1"/>
</dbReference>
<evidence type="ECO:0000256" key="26">
    <source>
        <dbReference type="ARBA" id="ARBA00023166"/>
    </source>
</evidence>
<evidence type="ECO:0000256" key="14">
    <source>
        <dbReference type="ARBA" id="ARBA00022692"/>
    </source>
</evidence>
<evidence type="ECO:0000256" key="20">
    <source>
        <dbReference type="ARBA" id="ARBA00022840"/>
    </source>
</evidence>
<dbReference type="Pfam" id="PF12349">
    <property type="entry name" value="Sterol-sensing"/>
    <property type="match status" value="1"/>
</dbReference>
<evidence type="ECO:0000256" key="29">
    <source>
        <dbReference type="ARBA" id="ARBA00023221"/>
    </source>
</evidence>
<evidence type="ECO:0000256" key="12">
    <source>
        <dbReference type="ARBA" id="ARBA00022574"/>
    </source>
</evidence>
<dbReference type="InterPro" id="IPR036940">
    <property type="entry name" value="PI3/4_kinase_cat_sf"/>
</dbReference>
<dbReference type="Gene3D" id="2.130.10.10">
    <property type="entry name" value="YVTN repeat-like/Quinoprotein amine dehydrogenase"/>
    <property type="match status" value="2"/>
</dbReference>
<dbReference type="InterPro" id="IPR056802">
    <property type="entry name" value="ATR-like_M-HEAT"/>
</dbReference>
<evidence type="ECO:0000256" key="33">
    <source>
        <dbReference type="SAM" id="Phobius"/>
    </source>
</evidence>
<organism evidence="38 39">
    <name type="scientific">Petrolisthes manimaculis</name>
    <dbReference type="NCBI Taxonomy" id="1843537"/>
    <lineage>
        <taxon>Eukaryota</taxon>
        <taxon>Metazoa</taxon>
        <taxon>Ecdysozoa</taxon>
        <taxon>Arthropoda</taxon>
        <taxon>Crustacea</taxon>
        <taxon>Multicrustacea</taxon>
        <taxon>Malacostraca</taxon>
        <taxon>Eumalacostraca</taxon>
        <taxon>Eucarida</taxon>
        <taxon>Decapoda</taxon>
        <taxon>Pleocyemata</taxon>
        <taxon>Anomura</taxon>
        <taxon>Galatheoidea</taxon>
        <taxon>Porcellanidae</taxon>
        <taxon>Petrolisthes</taxon>
    </lineage>
</organism>
<dbReference type="InterPro" id="IPR000403">
    <property type="entry name" value="PI3/4_kinase_cat_dom"/>
</dbReference>
<protein>
    <recommendedName>
        <fullName evidence="9">Sterol regulatory element-binding protein cleavage-activating protein</fullName>
        <ecNumber evidence="8">2.7.11.1</ecNumber>
    </recommendedName>
</protein>
<dbReference type="PANTHER" id="PTHR46378">
    <property type="entry name" value="STEROL REGULATORY ELEMENT-BINDING PROTEIN CLEAVAGE-ACTIVATING PROTEIN"/>
    <property type="match status" value="1"/>
</dbReference>
<dbReference type="GO" id="GO:0032936">
    <property type="term" value="C:SREBP-SCAP complex"/>
    <property type="evidence" value="ECO:0007669"/>
    <property type="project" value="TreeGrafter"/>
</dbReference>
<evidence type="ECO:0000256" key="11">
    <source>
        <dbReference type="ARBA" id="ARBA00022548"/>
    </source>
</evidence>
<keyword evidence="30" id="KW-0539">Nucleus</keyword>
<dbReference type="SUPFAM" id="SSF48371">
    <property type="entry name" value="ARM repeat"/>
    <property type="match status" value="1"/>
</dbReference>
<dbReference type="Pfam" id="PF24017">
    <property type="entry name" value="Beta-prop_SCAP"/>
    <property type="match status" value="1"/>
</dbReference>
<proteinExistence type="inferred from homology"/>
<feature type="transmembrane region" description="Helical" evidence="33">
    <location>
        <begin position="3078"/>
        <end position="3101"/>
    </location>
</feature>
<evidence type="ECO:0000313" key="38">
    <source>
        <dbReference type="EMBL" id="KAK4305499.1"/>
    </source>
</evidence>
<dbReference type="GO" id="GO:0045540">
    <property type="term" value="P:regulation of cholesterol biosynthetic process"/>
    <property type="evidence" value="ECO:0007669"/>
    <property type="project" value="TreeGrafter"/>
</dbReference>
<feature type="region of interest" description="Disordered" evidence="32">
    <location>
        <begin position="3382"/>
        <end position="3412"/>
    </location>
</feature>
<feature type="domain" description="PI3K/PI4K catalytic" evidence="35">
    <location>
        <begin position="2319"/>
        <end position="2632"/>
    </location>
</feature>
<feature type="compositionally biased region" description="Basic and acidic residues" evidence="32">
    <location>
        <begin position="1085"/>
        <end position="1096"/>
    </location>
</feature>
<evidence type="ECO:0000256" key="22">
    <source>
        <dbReference type="ARBA" id="ARBA00023034"/>
    </source>
</evidence>
<gene>
    <name evidence="38" type="ORF">Pmani_022605</name>
</gene>
<dbReference type="InterPro" id="IPR016024">
    <property type="entry name" value="ARM-type_fold"/>
</dbReference>
<feature type="transmembrane region" description="Helical" evidence="33">
    <location>
        <begin position="3003"/>
        <end position="3025"/>
    </location>
</feature>
<keyword evidence="20" id="KW-0067">ATP-binding</keyword>
<keyword evidence="16" id="KW-0547">Nucleotide-binding</keyword>
<evidence type="ECO:0000256" key="21">
    <source>
        <dbReference type="ARBA" id="ARBA00022989"/>
    </source>
</evidence>
<evidence type="ECO:0000256" key="32">
    <source>
        <dbReference type="SAM" id="MobiDB-lite"/>
    </source>
</evidence>
<dbReference type="Pfam" id="PF02260">
    <property type="entry name" value="FATC"/>
    <property type="match status" value="1"/>
</dbReference>
<dbReference type="FunFam" id="1.10.1070.11:FF:000009">
    <property type="entry name" value="Putative serine/threonine-protein kinase ATR"/>
    <property type="match status" value="1"/>
</dbReference>
<dbReference type="InterPro" id="IPR012993">
    <property type="entry name" value="UME"/>
</dbReference>
<dbReference type="PROSITE" id="PS51190">
    <property type="entry name" value="FATC"/>
    <property type="match status" value="1"/>
</dbReference>
<keyword evidence="23" id="KW-0443">Lipid metabolism</keyword>
<comment type="similarity">
    <text evidence="7">Belongs to the PI3/PI4-kinase family. ATM subfamily.</text>
</comment>
<evidence type="ECO:0000256" key="8">
    <source>
        <dbReference type="ARBA" id="ARBA00012513"/>
    </source>
</evidence>
<evidence type="ECO:0000256" key="5">
    <source>
        <dbReference type="ARBA" id="ARBA00004653"/>
    </source>
</evidence>
<dbReference type="InterPro" id="IPR014009">
    <property type="entry name" value="PIK_FAT"/>
</dbReference>
<feature type="region of interest" description="Disordered" evidence="32">
    <location>
        <begin position="3297"/>
        <end position="3330"/>
    </location>
</feature>
<comment type="similarity">
    <text evidence="6">Belongs to the WD repeat SCAP family.</text>
</comment>
<feature type="compositionally biased region" description="Basic and acidic residues" evidence="32">
    <location>
        <begin position="3662"/>
        <end position="3679"/>
    </location>
</feature>
<dbReference type="InterPro" id="IPR030225">
    <property type="entry name" value="SCAP"/>
</dbReference>
<evidence type="ECO:0000256" key="19">
    <source>
        <dbReference type="ARBA" id="ARBA00022824"/>
    </source>
</evidence>
<dbReference type="InterPro" id="IPR011009">
    <property type="entry name" value="Kinase-like_dom_sf"/>
</dbReference>
<keyword evidence="27" id="KW-0325">Glycoprotein</keyword>
<dbReference type="Pfam" id="PF08064">
    <property type="entry name" value="UME"/>
    <property type="match status" value="1"/>
</dbReference>
<dbReference type="PROSITE" id="PS00916">
    <property type="entry name" value="PI3_4_KINASE_2"/>
    <property type="match status" value="1"/>
</dbReference>
<dbReference type="InterPro" id="IPR053958">
    <property type="entry name" value="HMGCR/SNAP/NPC1-like_SSD"/>
</dbReference>
<comment type="caution">
    <text evidence="38">The sequence shown here is derived from an EMBL/GenBank/DDBJ whole genome shotgun (WGS) entry which is preliminary data.</text>
</comment>
<dbReference type="Gene3D" id="1.10.1070.11">
    <property type="entry name" value="Phosphatidylinositol 3-/4-kinase, catalytic domain"/>
    <property type="match status" value="1"/>
</dbReference>
<dbReference type="SMART" id="SM00146">
    <property type="entry name" value="PI3Kc"/>
    <property type="match status" value="1"/>
</dbReference>
<reference evidence="38" key="1">
    <citation type="submission" date="2023-11" db="EMBL/GenBank/DDBJ databases">
        <title>Genome assemblies of two species of porcelain crab, Petrolisthes cinctipes and Petrolisthes manimaculis (Anomura: Porcellanidae).</title>
        <authorList>
            <person name="Angst P."/>
        </authorList>
    </citation>
    <scope>NUCLEOTIDE SEQUENCE</scope>
    <source>
        <strain evidence="38">PB745_02</strain>
        <tissue evidence="38">Gill</tissue>
    </source>
</reference>
<dbReference type="GO" id="GO:0004674">
    <property type="term" value="F:protein serine/threonine kinase activity"/>
    <property type="evidence" value="ECO:0007669"/>
    <property type="project" value="UniProtKB-KW"/>
</dbReference>